<dbReference type="GO" id="GO:0008270">
    <property type="term" value="F:zinc ion binding"/>
    <property type="evidence" value="ECO:0007669"/>
    <property type="project" value="UniProtKB-KW"/>
</dbReference>
<reference evidence="4" key="1">
    <citation type="submission" date="2021-10" db="EMBL/GenBank/DDBJ databases">
        <authorList>
            <person name="Piombo E."/>
        </authorList>
    </citation>
    <scope>NUCLEOTIDE SEQUENCE</scope>
</reference>
<keyword evidence="1" id="KW-0479">Metal-binding</keyword>
<sequence length="232" mass="26386">MVGPGGAAVTTFFSTSFTNCFPFFDRCIKASHFGIIIVPPFHTRQARLQDHSGPSRPQGQYHLHYHRPLPFVKPCWTQNGNQGPYPDYEWGQTDPTEPAGQDDAEDGRRPTDTVAEQLTLLNDDGQVFTATASALPEIPVQVPAARRRASQRRPRPSSQIPCLAPGCGKTFTLEKDLQRHQREQHGSRRWYCSYPGCHYKLAWEGTPRRQNLQRHVQSYHSDHAANECMEYR</sequence>
<name>A0A9N9VS41_9HYPO</name>
<dbReference type="InterPro" id="IPR013087">
    <property type="entry name" value="Znf_C2H2_type"/>
</dbReference>
<dbReference type="Gene3D" id="3.30.160.60">
    <property type="entry name" value="Classic Zinc Finger"/>
    <property type="match status" value="1"/>
</dbReference>
<keyword evidence="1" id="KW-0863">Zinc-finger</keyword>
<evidence type="ECO:0000313" key="5">
    <source>
        <dbReference type="Proteomes" id="UP000696573"/>
    </source>
</evidence>
<keyword evidence="5" id="KW-1185">Reference proteome</keyword>
<feature type="region of interest" description="Disordered" evidence="2">
    <location>
        <begin position="83"/>
        <end position="110"/>
    </location>
</feature>
<dbReference type="Proteomes" id="UP000696573">
    <property type="component" value="Unassembled WGS sequence"/>
</dbReference>
<dbReference type="EMBL" id="CABFNQ020000727">
    <property type="protein sequence ID" value="CAH0027375.1"/>
    <property type="molecule type" value="Genomic_DNA"/>
</dbReference>
<accession>A0A9N9VS41</accession>
<organism evidence="4 5">
    <name type="scientific">Clonostachys rhizophaga</name>
    <dbReference type="NCBI Taxonomy" id="160324"/>
    <lineage>
        <taxon>Eukaryota</taxon>
        <taxon>Fungi</taxon>
        <taxon>Dikarya</taxon>
        <taxon>Ascomycota</taxon>
        <taxon>Pezizomycotina</taxon>
        <taxon>Sordariomycetes</taxon>
        <taxon>Hypocreomycetidae</taxon>
        <taxon>Hypocreales</taxon>
        <taxon>Bionectriaceae</taxon>
        <taxon>Clonostachys</taxon>
    </lineage>
</organism>
<keyword evidence="1" id="KW-0862">Zinc</keyword>
<dbReference type="SMART" id="SM00355">
    <property type="entry name" value="ZnF_C2H2"/>
    <property type="match status" value="2"/>
</dbReference>
<proteinExistence type="predicted"/>
<dbReference type="OrthoDB" id="654211at2759"/>
<evidence type="ECO:0000256" key="1">
    <source>
        <dbReference type="PROSITE-ProRule" id="PRU00042"/>
    </source>
</evidence>
<dbReference type="PROSITE" id="PS00028">
    <property type="entry name" value="ZINC_FINGER_C2H2_1"/>
    <property type="match status" value="1"/>
</dbReference>
<evidence type="ECO:0000256" key="2">
    <source>
        <dbReference type="SAM" id="MobiDB-lite"/>
    </source>
</evidence>
<feature type="domain" description="C2H2-type" evidence="3">
    <location>
        <begin position="160"/>
        <end position="190"/>
    </location>
</feature>
<comment type="caution">
    <text evidence="4">The sequence shown here is derived from an EMBL/GenBank/DDBJ whole genome shotgun (WGS) entry which is preliminary data.</text>
</comment>
<dbReference type="AlphaFoldDB" id="A0A9N9VS41"/>
<dbReference type="PROSITE" id="PS50157">
    <property type="entry name" value="ZINC_FINGER_C2H2_2"/>
    <property type="match status" value="1"/>
</dbReference>
<protein>
    <recommendedName>
        <fullName evidence="3">C2H2-type domain-containing protein</fullName>
    </recommendedName>
</protein>
<gene>
    <name evidence="4" type="ORF">CRHIZ90672A_00015847</name>
</gene>
<evidence type="ECO:0000259" key="3">
    <source>
        <dbReference type="PROSITE" id="PS50157"/>
    </source>
</evidence>
<evidence type="ECO:0000313" key="4">
    <source>
        <dbReference type="EMBL" id="CAH0027375.1"/>
    </source>
</evidence>